<dbReference type="Proteomes" id="UP001165541">
    <property type="component" value="Unassembled WGS sequence"/>
</dbReference>
<organism evidence="2 3">
    <name type="scientific">Caldimonas mangrovi</name>
    <dbReference type="NCBI Taxonomy" id="2944811"/>
    <lineage>
        <taxon>Bacteria</taxon>
        <taxon>Pseudomonadati</taxon>
        <taxon>Pseudomonadota</taxon>
        <taxon>Betaproteobacteria</taxon>
        <taxon>Burkholderiales</taxon>
        <taxon>Sphaerotilaceae</taxon>
        <taxon>Caldimonas</taxon>
    </lineage>
</organism>
<keyword evidence="3" id="KW-1185">Reference proteome</keyword>
<dbReference type="PROSITE" id="PS51186">
    <property type="entry name" value="GNAT"/>
    <property type="match status" value="1"/>
</dbReference>
<dbReference type="EMBL" id="JAMKFE010000020">
    <property type="protein sequence ID" value="MCM5682506.1"/>
    <property type="molecule type" value="Genomic_DNA"/>
</dbReference>
<dbReference type="InterPro" id="IPR016181">
    <property type="entry name" value="Acyl_CoA_acyltransferase"/>
</dbReference>
<evidence type="ECO:0000313" key="2">
    <source>
        <dbReference type="EMBL" id="MCM5682506.1"/>
    </source>
</evidence>
<name>A0ABT0YUS8_9BURK</name>
<dbReference type="InterPro" id="IPR000182">
    <property type="entry name" value="GNAT_dom"/>
</dbReference>
<evidence type="ECO:0000259" key="1">
    <source>
        <dbReference type="PROSITE" id="PS51186"/>
    </source>
</evidence>
<gene>
    <name evidence="2" type="ORF">M8A51_23500</name>
</gene>
<accession>A0ABT0YUS8</accession>
<comment type="caution">
    <text evidence="2">The sequence shown here is derived from an EMBL/GenBank/DDBJ whole genome shotgun (WGS) entry which is preliminary data.</text>
</comment>
<protein>
    <recommendedName>
        <fullName evidence="1">N-acetyltransferase domain-containing protein</fullName>
    </recommendedName>
</protein>
<feature type="domain" description="N-acetyltransferase" evidence="1">
    <location>
        <begin position="8"/>
        <end position="147"/>
    </location>
</feature>
<dbReference type="RefSeq" id="WP_251780989.1">
    <property type="nucleotide sequence ID" value="NZ_JAMKFE010000020.1"/>
</dbReference>
<proteinExistence type="predicted"/>
<dbReference type="SUPFAM" id="SSF55729">
    <property type="entry name" value="Acyl-CoA N-acyltransferases (Nat)"/>
    <property type="match status" value="1"/>
</dbReference>
<evidence type="ECO:0000313" key="3">
    <source>
        <dbReference type="Proteomes" id="UP001165541"/>
    </source>
</evidence>
<sequence>MPTVYATEDVRDLWSDLWPLVKEHYQRVAHYEDIPLNPSVEQYNALQEVGMLRCYTAREDGELIGYAVFFVRPHIHYAGSLMAAQDVLFHKRGALGLRGLVRYADQQLRSEGVQVVSHHIKAAHDFGAILERQGYELMDLIYVKRLDKE</sequence>
<reference evidence="2" key="1">
    <citation type="submission" date="2022-05" db="EMBL/GenBank/DDBJ databases">
        <title>Schlegelella sp. nov., isolated from mangrove soil.</title>
        <authorList>
            <person name="Liu Y."/>
            <person name="Ge X."/>
            <person name="Liu W."/>
        </authorList>
    </citation>
    <scope>NUCLEOTIDE SEQUENCE</scope>
    <source>
        <strain evidence="2">S2-27</strain>
    </source>
</reference>